<comment type="caution">
    <text evidence="1">The sequence shown here is derived from an EMBL/GenBank/DDBJ whole genome shotgun (WGS) entry which is preliminary data.</text>
</comment>
<evidence type="ECO:0000313" key="1">
    <source>
        <dbReference type="EMBL" id="NNH74334.1"/>
    </source>
</evidence>
<organism evidence="1 2">
    <name type="scientific">Nocardia uniformis</name>
    <dbReference type="NCBI Taxonomy" id="53432"/>
    <lineage>
        <taxon>Bacteria</taxon>
        <taxon>Bacillati</taxon>
        <taxon>Actinomycetota</taxon>
        <taxon>Actinomycetes</taxon>
        <taxon>Mycobacteriales</taxon>
        <taxon>Nocardiaceae</taxon>
        <taxon>Nocardia</taxon>
    </lineage>
</organism>
<protein>
    <submittedName>
        <fullName evidence="1">Uncharacterized protein</fullName>
    </submittedName>
</protein>
<gene>
    <name evidence="1" type="ORF">HLB23_31550</name>
</gene>
<evidence type="ECO:0000313" key="2">
    <source>
        <dbReference type="Proteomes" id="UP000586827"/>
    </source>
</evidence>
<reference evidence="1 2" key="1">
    <citation type="submission" date="2020-05" db="EMBL/GenBank/DDBJ databases">
        <title>MicrobeNet Type strains.</title>
        <authorList>
            <person name="Nicholson A.C."/>
        </authorList>
    </citation>
    <scope>NUCLEOTIDE SEQUENCE [LARGE SCALE GENOMIC DNA]</scope>
    <source>
        <strain evidence="1 2">JCM 3224</strain>
    </source>
</reference>
<dbReference type="RefSeq" id="WP_067523735.1">
    <property type="nucleotide sequence ID" value="NZ_JABELX010000013.1"/>
</dbReference>
<name>A0A849C6N7_9NOCA</name>
<proteinExistence type="predicted"/>
<keyword evidence="2" id="KW-1185">Reference proteome</keyword>
<accession>A0A849C6N7</accession>
<sequence length="147" mass="16069">MSERSEHFECRVTIDGAAPSLVPLLRAAARIAAEHGRNVLSDADVYAALIASDDKYGYPPLWWPRVDKPRITRDWKGSIGKDAEGNMLTSELQGETVPLSYPEFRDYVTEWVPGPTPPGVGPASAASVTYEISGAMADEFKAMIERS</sequence>
<dbReference type="AlphaFoldDB" id="A0A849C6N7"/>
<dbReference type="EMBL" id="JABELX010000013">
    <property type="protein sequence ID" value="NNH74334.1"/>
    <property type="molecule type" value="Genomic_DNA"/>
</dbReference>
<dbReference type="Proteomes" id="UP000586827">
    <property type="component" value="Unassembled WGS sequence"/>
</dbReference>